<dbReference type="PRINTS" id="PR00040">
    <property type="entry name" value="HTHMERR"/>
</dbReference>
<dbReference type="OrthoDB" id="9808480at2"/>
<dbReference type="SUPFAM" id="SSF46955">
    <property type="entry name" value="Putative DNA-binding domain"/>
    <property type="match status" value="1"/>
</dbReference>
<comment type="caution">
    <text evidence="3">The sequence shown here is derived from an EMBL/GenBank/DDBJ whole genome shotgun (WGS) entry which is preliminary data.</text>
</comment>
<sequence>MFIGAVSKRTGLSVKAIRLYEDMGLIRIPLRQGNYRVYSETDVEVLQLIKQAKQFGVTLNRLKGVIRYRNGDVDWERIHDFLLDVRQQLMAEQTLLEQKMQSVELCLRSMDTCPQTA</sequence>
<protein>
    <submittedName>
        <fullName evidence="3">Transcriptional regulator</fullName>
    </submittedName>
</protein>
<proteinExistence type="predicted"/>
<keyword evidence="1" id="KW-0238">DNA-binding</keyword>
<dbReference type="PROSITE" id="PS00552">
    <property type="entry name" value="HTH_MERR_1"/>
    <property type="match status" value="1"/>
</dbReference>
<dbReference type="PROSITE" id="PS50937">
    <property type="entry name" value="HTH_MERR_2"/>
    <property type="match status" value="1"/>
</dbReference>
<dbReference type="PANTHER" id="PTHR30204">
    <property type="entry name" value="REDOX-CYCLING DRUG-SENSING TRANSCRIPTIONAL ACTIVATOR SOXR"/>
    <property type="match status" value="1"/>
</dbReference>
<dbReference type="GO" id="GO:0003700">
    <property type="term" value="F:DNA-binding transcription factor activity"/>
    <property type="evidence" value="ECO:0007669"/>
    <property type="project" value="InterPro"/>
</dbReference>
<keyword evidence="4" id="KW-1185">Reference proteome</keyword>
<dbReference type="RefSeq" id="WP_046221669.1">
    <property type="nucleotide sequence ID" value="NZ_JWYV01000015.1"/>
</dbReference>
<name>A0A0F5VAS3_9GAMM</name>
<dbReference type="SMART" id="SM00422">
    <property type="entry name" value="HTH_MERR"/>
    <property type="match status" value="1"/>
</dbReference>
<organism evidence="3 4">
    <name type="scientific">Photobacterium halotolerans</name>
    <dbReference type="NCBI Taxonomy" id="265726"/>
    <lineage>
        <taxon>Bacteria</taxon>
        <taxon>Pseudomonadati</taxon>
        <taxon>Pseudomonadota</taxon>
        <taxon>Gammaproteobacteria</taxon>
        <taxon>Vibrionales</taxon>
        <taxon>Vibrionaceae</taxon>
        <taxon>Photobacterium</taxon>
    </lineage>
</organism>
<dbReference type="STRING" id="265726.KY46_16320"/>
<dbReference type="Pfam" id="PF13411">
    <property type="entry name" value="MerR_1"/>
    <property type="match status" value="1"/>
</dbReference>
<dbReference type="InterPro" id="IPR047057">
    <property type="entry name" value="MerR_fam"/>
</dbReference>
<dbReference type="Proteomes" id="UP000033633">
    <property type="component" value="Unassembled WGS sequence"/>
</dbReference>
<dbReference type="PATRIC" id="fig|265726.11.peg.1524"/>
<dbReference type="EMBL" id="JWYV01000015">
    <property type="protein sequence ID" value="KKC98881.1"/>
    <property type="molecule type" value="Genomic_DNA"/>
</dbReference>
<evidence type="ECO:0000313" key="3">
    <source>
        <dbReference type="EMBL" id="KKC98881.1"/>
    </source>
</evidence>
<gene>
    <name evidence="3" type="ORF">KY46_16320</name>
</gene>
<evidence type="ECO:0000256" key="1">
    <source>
        <dbReference type="ARBA" id="ARBA00023125"/>
    </source>
</evidence>
<dbReference type="Gene3D" id="1.10.1660.10">
    <property type="match status" value="1"/>
</dbReference>
<feature type="domain" description="HTH merR-type" evidence="2">
    <location>
        <begin position="1"/>
        <end position="68"/>
    </location>
</feature>
<dbReference type="InterPro" id="IPR009061">
    <property type="entry name" value="DNA-bd_dom_put_sf"/>
</dbReference>
<evidence type="ECO:0000259" key="2">
    <source>
        <dbReference type="PROSITE" id="PS50937"/>
    </source>
</evidence>
<dbReference type="InterPro" id="IPR000551">
    <property type="entry name" value="MerR-type_HTH_dom"/>
</dbReference>
<dbReference type="AlphaFoldDB" id="A0A0F5VAS3"/>
<dbReference type="PANTHER" id="PTHR30204:SF58">
    <property type="entry name" value="HTH-TYPE TRANSCRIPTIONAL REGULATOR YFMP"/>
    <property type="match status" value="1"/>
</dbReference>
<reference evidence="3 4" key="1">
    <citation type="submission" date="2014-12" db="EMBL/GenBank/DDBJ databases">
        <title>Mercury Reductase activity and rhizosphere competence traits in the genome of root associated Photobacterium halotolerans MELD1.</title>
        <authorList>
            <person name="Mathew D.C."/>
            <person name="Huang C.-C."/>
        </authorList>
    </citation>
    <scope>NUCLEOTIDE SEQUENCE [LARGE SCALE GENOMIC DNA]</scope>
    <source>
        <strain evidence="3 4">MELD1</strain>
    </source>
</reference>
<dbReference type="GO" id="GO:0003677">
    <property type="term" value="F:DNA binding"/>
    <property type="evidence" value="ECO:0007669"/>
    <property type="project" value="UniProtKB-KW"/>
</dbReference>
<evidence type="ECO:0000313" key="4">
    <source>
        <dbReference type="Proteomes" id="UP000033633"/>
    </source>
</evidence>
<accession>A0A0F5VAS3</accession>